<dbReference type="PANTHER" id="PTHR43024:SF1">
    <property type="entry name" value="UDP-N-ACETYLMURAMOYL-TRIPEPTIDE--D-ALANYL-D-ALANINE LIGASE"/>
    <property type="match status" value="1"/>
</dbReference>
<dbReference type="SUPFAM" id="SSF53623">
    <property type="entry name" value="MurD-like peptide ligases, catalytic domain"/>
    <property type="match status" value="1"/>
</dbReference>
<dbReference type="GO" id="GO:0071555">
    <property type="term" value="P:cell wall organization"/>
    <property type="evidence" value="ECO:0007669"/>
    <property type="project" value="UniProtKB-KW"/>
</dbReference>
<dbReference type="SUPFAM" id="SSF63418">
    <property type="entry name" value="MurE/MurF N-terminal domain"/>
    <property type="match status" value="1"/>
</dbReference>
<accession>A0A381NMT8</accession>
<feature type="domain" description="Mur ligase central" evidence="13">
    <location>
        <begin position="95"/>
        <end position="254"/>
    </location>
</feature>
<dbReference type="GO" id="GO:0005524">
    <property type="term" value="F:ATP binding"/>
    <property type="evidence" value="ECO:0007669"/>
    <property type="project" value="UniProtKB-KW"/>
</dbReference>
<keyword evidence="8" id="KW-0131">Cell cycle</keyword>
<keyword evidence="5" id="KW-0067">ATP-binding</keyword>
<dbReference type="GO" id="GO:0047480">
    <property type="term" value="F:UDP-N-acetylmuramoyl-tripeptide-D-alanyl-D-alanine ligase activity"/>
    <property type="evidence" value="ECO:0007669"/>
    <property type="project" value="InterPro"/>
</dbReference>
<dbReference type="InterPro" id="IPR035911">
    <property type="entry name" value="MurE/MurF_N"/>
</dbReference>
<evidence type="ECO:0000256" key="9">
    <source>
        <dbReference type="ARBA" id="ARBA00023316"/>
    </source>
</evidence>
<dbReference type="Pfam" id="PF02875">
    <property type="entry name" value="Mur_ligase_C"/>
    <property type="match status" value="1"/>
</dbReference>
<dbReference type="InterPro" id="IPR005863">
    <property type="entry name" value="UDP-N-AcMur_synth"/>
</dbReference>
<name>A0A381NMT8_9ZZZZ</name>
<dbReference type="Pfam" id="PF08245">
    <property type="entry name" value="Mur_ligase_M"/>
    <property type="match status" value="1"/>
</dbReference>
<evidence type="ECO:0000256" key="4">
    <source>
        <dbReference type="ARBA" id="ARBA00022741"/>
    </source>
</evidence>
<keyword evidence="3" id="KW-0132">Cell division</keyword>
<sequence length="432" mass="46305">VVFRSITGHTIPLVGGIATDSRECRSGDMYIAITGERVDGHDFIDNAVKNGAIAVLVARPIETEAYQALVNDPIEAIGAVAARWRSQFDIPVIAITGSNGKTSTKELLRHIFNAQFAVHATEGNYNTSIGLPLTLFQMMQAHSISILEMGANQPGDIGDLCSIAHPTHGLITNIAPAHLEGFGSIAEVAHTKAALFGAMSDKGTAFVNLTDPRIAEMAQPKNSITFGLTAECDYPADIHTEPDGTLSLTVAAEDIYTGSSNFSFAKNIIACAAIANTLNVPWNLFRDRVASFQPPQGRCAIKKFKNMTVIDDTYNANLESTIAAIDYLTGFSGNGRRILVFGDMFELGDQSQDQHTKVGQKCASADLDLVYTVGTETIATDATMVDGPEHAHFDSKEELETALQKVVKDGDKILVKGSRGMAMETIIDALVN</sequence>
<dbReference type="HAMAP" id="MF_02019">
    <property type="entry name" value="MurF"/>
    <property type="match status" value="1"/>
</dbReference>
<evidence type="ECO:0000256" key="2">
    <source>
        <dbReference type="ARBA" id="ARBA00022598"/>
    </source>
</evidence>
<dbReference type="Gene3D" id="3.40.1190.10">
    <property type="entry name" value="Mur-like, catalytic domain"/>
    <property type="match status" value="1"/>
</dbReference>
<evidence type="ECO:0000259" key="12">
    <source>
        <dbReference type="Pfam" id="PF02875"/>
    </source>
</evidence>
<reference evidence="14" key="1">
    <citation type="submission" date="2018-05" db="EMBL/GenBank/DDBJ databases">
        <authorList>
            <person name="Lanie J.A."/>
            <person name="Ng W.-L."/>
            <person name="Kazmierczak K.M."/>
            <person name="Andrzejewski T.M."/>
            <person name="Davidsen T.M."/>
            <person name="Wayne K.J."/>
            <person name="Tettelin H."/>
            <person name="Glass J.I."/>
            <person name="Rusch D."/>
            <person name="Podicherti R."/>
            <person name="Tsui H.-C.T."/>
            <person name="Winkler M.E."/>
        </authorList>
    </citation>
    <scope>NUCLEOTIDE SEQUENCE</scope>
</reference>
<gene>
    <name evidence="14" type="ORF">METZ01_LOCUS8769</name>
</gene>
<proteinExistence type="inferred from homology"/>
<feature type="domain" description="Mur ligase N-terminal catalytic" evidence="11">
    <location>
        <begin position="16"/>
        <end position="64"/>
    </location>
</feature>
<dbReference type="GO" id="GO:0009252">
    <property type="term" value="P:peptidoglycan biosynthetic process"/>
    <property type="evidence" value="ECO:0007669"/>
    <property type="project" value="UniProtKB-KW"/>
</dbReference>
<protein>
    <recommendedName>
        <fullName evidence="10">UDP-MurNAc-pentapeptide synthetase</fullName>
    </recommendedName>
</protein>
<evidence type="ECO:0000256" key="3">
    <source>
        <dbReference type="ARBA" id="ARBA00022618"/>
    </source>
</evidence>
<evidence type="ECO:0000256" key="6">
    <source>
        <dbReference type="ARBA" id="ARBA00022960"/>
    </source>
</evidence>
<keyword evidence="7" id="KW-0573">Peptidoglycan synthesis</keyword>
<dbReference type="GO" id="GO:0008360">
    <property type="term" value="P:regulation of cell shape"/>
    <property type="evidence" value="ECO:0007669"/>
    <property type="project" value="UniProtKB-KW"/>
</dbReference>
<feature type="non-terminal residue" evidence="14">
    <location>
        <position position="1"/>
    </location>
</feature>
<dbReference type="InterPro" id="IPR004101">
    <property type="entry name" value="Mur_ligase_C"/>
</dbReference>
<evidence type="ECO:0000256" key="5">
    <source>
        <dbReference type="ARBA" id="ARBA00022840"/>
    </source>
</evidence>
<dbReference type="InterPro" id="IPR013221">
    <property type="entry name" value="Mur_ligase_cen"/>
</dbReference>
<feature type="domain" description="Mur ligase C-terminal" evidence="12">
    <location>
        <begin position="297"/>
        <end position="419"/>
    </location>
</feature>
<dbReference type="InterPro" id="IPR051046">
    <property type="entry name" value="MurCDEF_CellWall_CoF430Synth"/>
</dbReference>
<keyword evidence="6" id="KW-0133">Cell shape</keyword>
<dbReference type="InterPro" id="IPR000713">
    <property type="entry name" value="Mur_ligase_N"/>
</dbReference>
<dbReference type="Pfam" id="PF01225">
    <property type="entry name" value="Mur_ligase"/>
    <property type="match status" value="1"/>
</dbReference>
<evidence type="ECO:0000256" key="7">
    <source>
        <dbReference type="ARBA" id="ARBA00022984"/>
    </source>
</evidence>
<keyword evidence="4" id="KW-0547">Nucleotide-binding</keyword>
<dbReference type="Gene3D" id="3.90.190.20">
    <property type="entry name" value="Mur ligase, C-terminal domain"/>
    <property type="match status" value="1"/>
</dbReference>
<keyword evidence="2" id="KW-0436">Ligase</keyword>
<evidence type="ECO:0000259" key="13">
    <source>
        <dbReference type="Pfam" id="PF08245"/>
    </source>
</evidence>
<organism evidence="14">
    <name type="scientific">marine metagenome</name>
    <dbReference type="NCBI Taxonomy" id="408172"/>
    <lineage>
        <taxon>unclassified sequences</taxon>
        <taxon>metagenomes</taxon>
        <taxon>ecological metagenomes</taxon>
    </lineage>
</organism>
<dbReference type="InterPro" id="IPR036615">
    <property type="entry name" value="Mur_ligase_C_dom_sf"/>
</dbReference>
<dbReference type="SUPFAM" id="SSF53244">
    <property type="entry name" value="MurD-like peptide ligases, peptide-binding domain"/>
    <property type="match status" value="1"/>
</dbReference>
<dbReference type="Gene3D" id="3.40.1390.10">
    <property type="entry name" value="MurE/MurF, N-terminal domain"/>
    <property type="match status" value="1"/>
</dbReference>
<dbReference type="AlphaFoldDB" id="A0A381NMT8"/>
<evidence type="ECO:0000313" key="14">
    <source>
        <dbReference type="EMBL" id="SUZ55915.1"/>
    </source>
</evidence>
<evidence type="ECO:0000259" key="11">
    <source>
        <dbReference type="Pfam" id="PF01225"/>
    </source>
</evidence>
<dbReference type="NCBIfam" id="TIGR01143">
    <property type="entry name" value="murF"/>
    <property type="match status" value="1"/>
</dbReference>
<evidence type="ECO:0000256" key="8">
    <source>
        <dbReference type="ARBA" id="ARBA00023306"/>
    </source>
</evidence>
<keyword evidence="1" id="KW-0963">Cytoplasm</keyword>
<evidence type="ECO:0000256" key="10">
    <source>
        <dbReference type="ARBA" id="ARBA00031461"/>
    </source>
</evidence>
<dbReference type="InterPro" id="IPR036565">
    <property type="entry name" value="Mur-like_cat_sf"/>
</dbReference>
<evidence type="ECO:0000256" key="1">
    <source>
        <dbReference type="ARBA" id="ARBA00022490"/>
    </source>
</evidence>
<dbReference type="PANTHER" id="PTHR43024">
    <property type="entry name" value="UDP-N-ACETYLMURAMOYL-TRIPEPTIDE--D-ALANYL-D-ALANINE LIGASE"/>
    <property type="match status" value="1"/>
</dbReference>
<dbReference type="EMBL" id="UINC01000468">
    <property type="protein sequence ID" value="SUZ55915.1"/>
    <property type="molecule type" value="Genomic_DNA"/>
</dbReference>
<keyword evidence="9" id="KW-0961">Cell wall biogenesis/degradation</keyword>
<dbReference type="GO" id="GO:0051301">
    <property type="term" value="P:cell division"/>
    <property type="evidence" value="ECO:0007669"/>
    <property type="project" value="UniProtKB-KW"/>
</dbReference>